<dbReference type="PANTHER" id="PTHR37466">
    <property type="entry name" value="SLR1628 PROTEIN"/>
    <property type="match status" value="1"/>
</dbReference>
<evidence type="ECO:0000256" key="1">
    <source>
        <dbReference type="SAM" id="MobiDB-lite"/>
    </source>
</evidence>
<protein>
    <submittedName>
        <fullName evidence="2">Uncharacterized protein</fullName>
    </submittedName>
</protein>
<proteinExistence type="predicted"/>
<dbReference type="EMBL" id="MU002620">
    <property type="protein sequence ID" value="KAF2785892.1"/>
    <property type="molecule type" value="Genomic_DNA"/>
</dbReference>
<keyword evidence="3" id="KW-1185">Reference proteome</keyword>
<sequence length="188" mass="20525">MRLPPQIQILASTKTYARRFAQVHDITITTGTSTGKFNERRPEEAAQQEEEDEEDEGIKMTQRNVFHQPLAQHSTHPPTGFLRTGYCAAPPSDRGNHSVAAIVSKEFLDFSAARGNDLRAAGVAPGCKWCLCVSRWREAFDARRDDADAVVPRVVLRATNERALEGVGLEELTRFSVDGGGEGGGASS</sequence>
<dbReference type="Pfam" id="PF09996">
    <property type="entry name" value="DUF2237"/>
    <property type="match status" value="1"/>
</dbReference>
<dbReference type="AlphaFoldDB" id="A0A6A6WP60"/>
<feature type="compositionally biased region" description="Acidic residues" evidence="1">
    <location>
        <begin position="46"/>
        <end position="56"/>
    </location>
</feature>
<dbReference type="PANTHER" id="PTHR37466:SF1">
    <property type="entry name" value="SLR1628 PROTEIN"/>
    <property type="match status" value="1"/>
</dbReference>
<dbReference type="Proteomes" id="UP000799757">
    <property type="component" value="Unassembled WGS sequence"/>
</dbReference>
<evidence type="ECO:0000313" key="2">
    <source>
        <dbReference type="EMBL" id="KAF2785892.1"/>
    </source>
</evidence>
<evidence type="ECO:0000313" key="3">
    <source>
        <dbReference type="Proteomes" id="UP000799757"/>
    </source>
</evidence>
<dbReference type="Gene3D" id="3.30.56.110">
    <property type="entry name" value="Protein of unknown function DUF2237"/>
    <property type="match status" value="1"/>
</dbReference>
<dbReference type="OrthoDB" id="1517790at2759"/>
<gene>
    <name evidence="2" type="ORF">K505DRAFT_330716</name>
</gene>
<feature type="region of interest" description="Disordered" evidence="1">
    <location>
        <begin position="31"/>
        <end position="57"/>
    </location>
</feature>
<dbReference type="InterPro" id="IPR018714">
    <property type="entry name" value="DUF2237"/>
</dbReference>
<reference evidence="2" key="1">
    <citation type="journal article" date="2020" name="Stud. Mycol.">
        <title>101 Dothideomycetes genomes: a test case for predicting lifestyles and emergence of pathogens.</title>
        <authorList>
            <person name="Haridas S."/>
            <person name="Albert R."/>
            <person name="Binder M."/>
            <person name="Bloem J."/>
            <person name="Labutti K."/>
            <person name="Salamov A."/>
            <person name="Andreopoulos B."/>
            <person name="Baker S."/>
            <person name="Barry K."/>
            <person name="Bills G."/>
            <person name="Bluhm B."/>
            <person name="Cannon C."/>
            <person name="Castanera R."/>
            <person name="Culley D."/>
            <person name="Daum C."/>
            <person name="Ezra D."/>
            <person name="Gonzalez J."/>
            <person name="Henrissat B."/>
            <person name="Kuo A."/>
            <person name="Liang C."/>
            <person name="Lipzen A."/>
            <person name="Lutzoni F."/>
            <person name="Magnuson J."/>
            <person name="Mondo S."/>
            <person name="Nolan M."/>
            <person name="Ohm R."/>
            <person name="Pangilinan J."/>
            <person name="Park H.-J."/>
            <person name="Ramirez L."/>
            <person name="Alfaro M."/>
            <person name="Sun H."/>
            <person name="Tritt A."/>
            <person name="Yoshinaga Y."/>
            <person name="Zwiers L.-H."/>
            <person name="Turgeon B."/>
            <person name="Goodwin S."/>
            <person name="Spatafora J."/>
            <person name="Crous P."/>
            <person name="Grigoriev I."/>
        </authorList>
    </citation>
    <scope>NUCLEOTIDE SEQUENCE</scope>
    <source>
        <strain evidence="2">CBS 109.77</strain>
    </source>
</reference>
<organism evidence="2 3">
    <name type="scientific">Melanomma pulvis-pyrius CBS 109.77</name>
    <dbReference type="NCBI Taxonomy" id="1314802"/>
    <lineage>
        <taxon>Eukaryota</taxon>
        <taxon>Fungi</taxon>
        <taxon>Dikarya</taxon>
        <taxon>Ascomycota</taxon>
        <taxon>Pezizomycotina</taxon>
        <taxon>Dothideomycetes</taxon>
        <taxon>Pleosporomycetidae</taxon>
        <taxon>Pleosporales</taxon>
        <taxon>Melanommataceae</taxon>
        <taxon>Melanomma</taxon>
    </lineage>
</organism>
<accession>A0A6A6WP60</accession>
<name>A0A6A6WP60_9PLEO</name>